<evidence type="ECO:0000313" key="4">
    <source>
        <dbReference type="Proteomes" id="UP001158067"/>
    </source>
</evidence>
<dbReference type="SUPFAM" id="SSF53300">
    <property type="entry name" value="vWA-like"/>
    <property type="match status" value="1"/>
</dbReference>
<dbReference type="InterPro" id="IPR036465">
    <property type="entry name" value="vWFA_dom_sf"/>
</dbReference>
<dbReference type="RefSeq" id="WP_283434917.1">
    <property type="nucleotide sequence ID" value="NZ_FXUG01000018.1"/>
</dbReference>
<reference evidence="3 4" key="1">
    <citation type="submission" date="2017-05" db="EMBL/GenBank/DDBJ databases">
        <authorList>
            <person name="Varghese N."/>
            <person name="Submissions S."/>
        </authorList>
    </citation>
    <scope>NUCLEOTIDE SEQUENCE [LARGE SCALE GENOMIC DNA]</scope>
    <source>
        <strain evidence="3 4">DSM 25457</strain>
    </source>
</reference>
<evidence type="ECO:0000259" key="2">
    <source>
        <dbReference type="PROSITE" id="PS50234"/>
    </source>
</evidence>
<accession>A0ABY1QM07</accession>
<evidence type="ECO:0000313" key="3">
    <source>
        <dbReference type="EMBL" id="SMP74677.1"/>
    </source>
</evidence>
<feature type="domain" description="VWFA" evidence="2">
    <location>
        <begin position="58"/>
        <end position="253"/>
    </location>
</feature>
<protein>
    <submittedName>
        <fullName evidence="3">von Willebrand factor type A domain-containing protein</fullName>
    </submittedName>
</protein>
<keyword evidence="4" id="KW-1185">Reference proteome</keyword>
<gene>
    <name evidence="3" type="ORF">SAMN06265222_1187</name>
</gene>
<evidence type="ECO:0000256" key="1">
    <source>
        <dbReference type="SAM" id="SignalP"/>
    </source>
</evidence>
<dbReference type="EMBL" id="FXUG01000018">
    <property type="protein sequence ID" value="SMP74677.1"/>
    <property type="molecule type" value="Genomic_DNA"/>
</dbReference>
<sequence length="401" mass="43976">MRFTNSVASCLIAALWVTPSLITVTQADEITIKIETKESTSPDEAKSSPFSGQRATVDVAILLDTSSSMDGLINQARSQLWNIVQEFMKAKKAGKTPLLRVAVMEYGNSGLPATEDYIRQVVPMTDDLDKVSEGLFALSTNGGDEYCGSVIKESLKRLDWSTEPGGYKAIFIAGNEPFDQGSVDYKAACKNAIQQGVVVNTIHCGNRNAGVRGHWKEGADLAEGKFMNIDQDERVVHIKAPQDKIIIELNAQLNKTYLWYGKAEKRQAYQMNQARQDSNAGGSGGLSSRAKIKSSSIYRNVGRDLVDTFEESQDAVKDLDESKLPESLKSLSPEQRVAEIQRLSKLRTEIKSKLAEASKQRDAFVQAEQKKLAESSGETFGDAFSAAVSEQLQQAGFQQSQ</sequence>
<dbReference type="CDD" id="cd00198">
    <property type="entry name" value="vWFA"/>
    <property type="match status" value="1"/>
</dbReference>
<feature type="chain" id="PRO_5046367232" evidence="1">
    <location>
        <begin position="23"/>
        <end position="401"/>
    </location>
</feature>
<dbReference type="Gene3D" id="3.40.50.410">
    <property type="entry name" value="von Willebrand factor, type A domain"/>
    <property type="match status" value="1"/>
</dbReference>
<organism evidence="3 4">
    <name type="scientific">Neorhodopirellula lusitana</name>
    <dbReference type="NCBI Taxonomy" id="445327"/>
    <lineage>
        <taxon>Bacteria</taxon>
        <taxon>Pseudomonadati</taxon>
        <taxon>Planctomycetota</taxon>
        <taxon>Planctomycetia</taxon>
        <taxon>Pirellulales</taxon>
        <taxon>Pirellulaceae</taxon>
        <taxon>Neorhodopirellula</taxon>
    </lineage>
</organism>
<dbReference type="Pfam" id="PF00092">
    <property type="entry name" value="VWA"/>
    <property type="match status" value="1"/>
</dbReference>
<dbReference type="PROSITE" id="PS50234">
    <property type="entry name" value="VWFA"/>
    <property type="match status" value="1"/>
</dbReference>
<dbReference type="Proteomes" id="UP001158067">
    <property type="component" value="Unassembled WGS sequence"/>
</dbReference>
<feature type="signal peptide" evidence="1">
    <location>
        <begin position="1"/>
        <end position="22"/>
    </location>
</feature>
<dbReference type="SMART" id="SM00327">
    <property type="entry name" value="VWA"/>
    <property type="match status" value="1"/>
</dbReference>
<comment type="caution">
    <text evidence="3">The sequence shown here is derived from an EMBL/GenBank/DDBJ whole genome shotgun (WGS) entry which is preliminary data.</text>
</comment>
<name>A0ABY1QM07_9BACT</name>
<keyword evidence="1" id="KW-0732">Signal</keyword>
<dbReference type="InterPro" id="IPR002035">
    <property type="entry name" value="VWF_A"/>
</dbReference>
<proteinExistence type="predicted"/>